<dbReference type="Pfam" id="PF04085">
    <property type="entry name" value="MreC"/>
    <property type="match status" value="1"/>
</dbReference>
<dbReference type="InterPro" id="IPR055342">
    <property type="entry name" value="MreC_beta-barrel_core"/>
</dbReference>
<evidence type="ECO:0000313" key="10">
    <source>
        <dbReference type="EMBL" id="QPT44845.1"/>
    </source>
</evidence>
<dbReference type="Gene3D" id="2.40.10.350">
    <property type="entry name" value="Rod shape-determining protein MreC, domain 2"/>
    <property type="match status" value="1"/>
</dbReference>
<comment type="function">
    <text evidence="5">Involved in formation and maintenance of cell shape.</text>
</comment>
<keyword evidence="3 5" id="KW-0133">Cell shape</keyword>
<reference evidence="10 13" key="3">
    <citation type="submission" date="2020-12" db="EMBL/GenBank/DDBJ databases">
        <title>FDA dAtabase for Regulatory Grade micrObial Sequences (FDA-ARGOS): Supporting development and validation of Infectious Disease Dx tests.</title>
        <authorList>
            <person name="Sproer C."/>
            <person name="Gronow S."/>
            <person name="Severitt S."/>
            <person name="Schroder I."/>
            <person name="Tallon L."/>
            <person name="Sadzewicz L."/>
            <person name="Zhao X."/>
            <person name="Boylan J."/>
            <person name="Ott S."/>
            <person name="Bowen H."/>
            <person name="Vavikolanu K."/>
            <person name="Mehta A."/>
            <person name="Aluvathingal J."/>
            <person name="Nadendla S."/>
            <person name="Lowell S."/>
            <person name="Myers T."/>
            <person name="Yan Y."/>
            <person name="Sichtig H."/>
        </authorList>
    </citation>
    <scope>NUCLEOTIDE SEQUENCE [LARGE SCALE GENOMIC DNA]</scope>
    <source>
        <strain evidence="10 13">FDAARGOS_869</strain>
    </source>
</reference>
<evidence type="ECO:0000313" key="11">
    <source>
        <dbReference type="Proteomes" id="UP000092575"/>
    </source>
</evidence>
<evidence type="ECO:0000313" key="12">
    <source>
        <dbReference type="Proteomes" id="UP000092671"/>
    </source>
</evidence>
<feature type="domain" description="Rod shape-determining protein MreC beta-barrel core" evidence="7">
    <location>
        <begin position="125"/>
        <end position="272"/>
    </location>
</feature>
<evidence type="ECO:0000313" key="9">
    <source>
        <dbReference type="EMBL" id="OBX86666.1"/>
    </source>
</evidence>
<dbReference type="Proteomes" id="UP000594834">
    <property type="component" value="Chromosome"/>
</dbReference>
<dbReference type="EMBL" id="CP065728">
    <property type="protein sequence ID" value="QPT44845.1"/>
    <property type="molecule type" value="Genomic_DNA"/>
</dbReference>
<evidence type="ECO:0000256" key="1">
    <source>
        <dbReference type="ARBA" id="ARBA00009369"/>
    </source>
</evidence>
<dbReference type="PIRSF" id="PIRSF038471">
    <property type="entry name" value="MreC"/>
    <property type="match status" value="1"/>
</dbReference>
<dbReference type="RefSeq" id="WP_066885110.1">
    <property type="nucleotide sequence ID" value="NZ_CP065728.1"/>
</dbReference>
<dbReference type="OrthoDB" id="9808025at2"/>
<dbReference type="GO" id="GO:0005886">
    <property type="term" value="C:plasma membrane"/>
    <property type="evidence" value="ECO:0007669"/>
    <property type="project" value="TreeGrafter"/>
</dbReference>
<dbReference type="NCBIfam" id="TIGR00219">
    <property type="entry name" value="mreC"/>
    <property type="match status" value="1"/>
</dbReference>
<dbReference type="Gene3D" id="2.40.10.340">
    <property type="entry name" value="Rod shape-determining protein MreC, domain 1"/>
    <property type="match status" value="1"/>
</dbReference>
<keyword evidence="6" id="KW-0472">Membrane</keyword>
<reference evidence="8 12" key="2">
    <citation type="submission" date="2016-06" db="EMBL/GenBank/DDBJ databases">
        <title>Draft genome of Moraxella nonliquefaciens CCUG 60284.</title>
        <authorList>
            <person name="Salva-Serra F."/>
            <person name="Engstrom-Jakobsson H."/>
            <person name="Thorell K."/>
            <person name="Gonzales-Siles L."/>
            <person name="Karlsson R."/>
            <person name="Boulund F."/>
            <person name="Engstrand L."/>
            <person name="Kristiansson E."/>
            <person name="Moore E."/>
        </authorList>
    </citation>
    <scope>NUCLEOTIDE SEQUENCE [LARGE SCALE GENOMIC DNA]</scope>
    <source>
        <strain evidence="8 12">CCUG 60284</strain>
    </source>
</reference>
<evidence type="ECO:0000313" key="8">
    <source>
        <dbReference type="EMBL" id="OBX51043.1"/>
    </source>
</evidence>
<dbReference type="Proteomes" id="UP000092575">
    <property type="component" value="Unassembled WGS sequence"/>
</dbReference>
<dbReference type="InterPro" id="IPR007221">
    <property type="entry name" value="MreC"/>
</dbReference>
<reference evidence="9 11" key="1">
    <citation type="submission" date="2016-05" db="EMBL/GenBank/DDBJ databases">
        <title>Draft genome sequence of Moraxella nonliquefaciens CCUG 348T.</title>
        <authorList>
            <person name="Salva-Serra F."/>
            <person name="Engstrom-Jakobsson H."/>
            <person name="Thorell K."/>
            <person name="Gonzales-Siles L."/>
            <person name="Karlsson R."/>
            <person name="Boulund F."/>
            <person name="Engstrand L."/>
            <person name="Kristiansson E."/>
            <person name="Moore E."/>
        </authorList>
    </citation>
    <scope>NUCLEOTIDE SEQUENCE [LARGE SCALE GENOMIC DNA]</scope>
    <source>
        <strain evidence="9 11">CCUG 348</strain>
    </source>
</reference>
<keyword evidence="6" id="KW-0812">Transmembrane</keyword>
<gene>
    <name evidence="10" type="primary">mreC</name>
    <name evidence="9" type="ORF">A7456_09210</name>
    <name evidence="8" type="ORF">A9Z60_08655</name>
    <name evidence="10" type="ORF">I6G26_02060</name>
</gene>
<dbReference type="EMBL" id="LXTW01000004">
    <property type="protein sequence ID" value="OBX86666.1"/>
    <property type="molecule type" value="Genomic_DNA"/>
</dbReference>
<dbReference type="PANTHER" id="PTHR34138:SF1">
    <property type="entry name" value="CELL SHAPE-DETERMINING PROTEIN MREC"/>
    <property type="match status" value="1"/>
</dbReference>
<evidence type="ECO:0000259" key="7">
    <source>
        <dbReference type="Pfam" id="PF04085"/>
    </source>
</evidence>
<keyword evidence="13" id="KW-1185">Reference proteome</keyword>
<dbReference type="InterPro" id="IPR042175">
    <property type="entry name" value="Cell/Rod_MreC_2"/>
</dbReference>
<keyword evidence="6" id="KW-1133">Transmembrane helix</keyword>
<feature type="transmembrane region" description="Helical" evidence="6">
    <location>
        <begin position="12"/>
        <end position="29"/>
    </location>
</feature>
<comment type="similarity">
    <text evidence="1 5">Belongs to the MreC family.</text>
</comment>
<evidence type="ECO:0000256" key="4">
    <source>
        <dbReference type="ARBA" id="ARBA00032089"/>
    </source>
</evidence>
<dbReference type="PANTHER" id="PTHR34138">
    <property type="entry name" value="CELL SHAPE-DETERMINING PROTEIN MREC"/>
    <property type="match status" value="1"/>
</dbReference>
<dbReference type="GO" id="GO:0008360">
    <property type="term" value="P:regulation of cell shape"/>
    <property type="evidence" value="ECO:0007669"/>
    <property type="project" value="UniProtKB-KW"/>
</dbReference>
<dbReference type="STRING" id="478.A7456_09210"/>
<dbReference type="EMBL" id="LZDN01000009">
    <property type="protein sequence ID" value="OBX51043.1"/>
    <property type="molecule type" value="Genomic_DNA"/>
</dbReference>
<evidence type="ECO:0000256" key="3">
    <source>
        <dbReference type="ARBA" id="ARBA00022960"/>
    </source>
</evidence>
<dbReference type="AlphaFoldDB" id="A0A1B8QQP8"/>
<accession>A0A1B8QQP8</accession>
<organism evidence="9 11">
    <name type="scientific">Moraxella nonliquefaciens</name>
    <dbReference type="NCBI Taxonomy" id="478"/>
    <lineage>
        <taxon>Bacteria</taxon>
        <taxon>Pseudomonadati</taxon>
        <taxon>Pseudomonadota</taxon>
        <taxon>Gammaproteobacteria</taxon>
        <taxon>Moraxellales</taxon>
        <taxon>Moraxellaceae</taxon>
        <taxon>Moraxella</taxon>
    </lineage>
</organism>
<proteinExistence type="inferred from homology"/>
<name>A0A1B8QQP8_MORNO</name>
<sequence>MLPSIFSQKPVFARMTIVFLVLALILMLLDSKNPQWFDGIRRLSHASMQPIYQASLGPSYAMEYASHAIYTKEALRRENIRLQTELLQARAKLQTQDYLFAQNARLKGVLSTTQSGEHHLLLARIIGTDSNPLKQVVVLNKGTNDGVQIGQTVIDEHGIIGQVLNAYPNTSRLLLITDEQQSVAVVVARTGQRAMVSGGGEPDSLSLDYIFKTADVKVGDELISSGLGERFPAGYKVGEVLDIDTTRTDNFADIRVNPAANFLNSSYVLILQPKDRFDSKNTTAHRAI</sequence>
<evidence type="ECO:0000256" key="6">
    <source>
        <dbReference type="SAM" id="Phobius"/>
    </source>
</evidence>
<dbReference type="InterPro" id="IPR042177">
    <property type="entry name" value="Cell/Rod_1"/>
</dbReference>
<dbReference type="Proteomes" id="UP000092671">
    <property type="component" value="Unassembled WGS sequence"/>
</dbReference>
<protein>
    <recommendedName>
        <fullName evidence="2 5">Cell shape-determining protein MreC</fullName>
    </recommendedName>
    <alternativeName>
        <fullName evidence="4 5">Cell shape protein MreC</fullName>
    </alternativeName>
</protein>
<evidence type="ECO:0000313" key="13">
    <source>
        <dbReference type="Proteomes" id="UP000594834"/>
    </source>
</evidence>
<evidence type="ECO:0000256" key="2">
    <source>
        <dbReference type="ARBA" id="ARBA00013855"/>
    </source>
</evidence>
<evidence type="ECO:0000256" key="5">
    <source>
        <dbReference type="PIRNR" id="PIRNR038471"/>
    </source>
</evidence>